<organism evidence="1 2">
    <name type="scientific">Aminipila luticellarii</name>
    <dbReference type="NCBI Taxonomy" id="2507160"/>
    <lineage>
        <taxon>Bacteria</taxon>
        <taxon>Bacillati</taxon>
        <taxon>Bacillota</taxon>
        <taxon>Clostridia</taxon>
        <taxon>Peptostreptococcales</taxon>
        <taxon>Anaerovoracaceae</taxon>
        <taxon>Aminipila</taxon>
    </lineage>
</organism>
<evidence type="ECO:0000313" key="2">
    <source>
        <dbReference type="Proteomes" id="UP000287601"/>
    </source>
</evidence>
<reference evidence="1 2" key="1">
    <citation type="submission" date="2019-01" db="EMBL/GenBank/DDBJ databases">
        <title>Draft genomes of a novel of Aminipila strains.</title>
        <authorList>
            <person name="Ma S."/>
        </authorList>
    </citation>
    <scope>NUCLEOTIDE SEQUENCE [LARGE SCALE GENOMIC DNA]</scope>
    <source>
        <strain evidence="2">JN-39</strain>
    </source>
</reference>
<gene>
    <name evidence="1" type="ORF">EQM06_09505</name>
</gene>
<dbReference type="RefSeq" id="WP_128746210.1">
    <property type="nucleotide sequence ID" value="NZ_CP035281.1"/>
</dbReference>
<keyword evidence="2" id="KW-1185">Reference proteome</keyword>
<sequence>MKTKRAQFDKKYMDNGVYTFMQKNNRNPETGETYGTNEVFRAMLIEVTKGNKDHYKIPDDLNLAELHNDVAWLEEK</sequence>
<dbReference type="KEGG" id="amij:EQM06_09505"/>
<name>A0A410PX39_9FIRM</name>
<dbReference type="EMBL" id="CP035281">
    <property type="protein sequence ID" value="QAT43430.1"/>
    <property type="molecule type" value="Genomic_DNA"/>
</dbReference>
<protein>
    <submittedName>
        <fullName evidence="1">Uncharacterized protein</fullName>
    </submittedName>
</protein>
<proteinExistence type="predicted"/>
<accession>A0A410PX39</accession>
<evidence type="ECO:0000313" key="1">
    <source>
        <dbReference type="EMBL" id="QAT43430.1"/>
    </source>
</evidence>
<dbReference type="Proteomes" id="UP000287601">
    <property type="component" value="Chromosome"/>
</dbReference>
<dbReference type="AlphaFoldDB" id="A0A410PX39"/>